<proteinExistence type="predicted"/>
<dbReference type="EMBL" id="HBUE01099741">
    <property type="protein sequence ID" value="CAG6484625.1"/>
    <property type="molecule type" value="Transcribed_RNA"/>
</dbReference>
<dbReference type="AlphaFoldDB" id="A0A8D8C0C1"/>
<name>A0A8D8C0C1_CULPI</name>
<accession>A0A8D8C0C1</accession>
<organism evidence="1">
    <name type="scientific">Culex pipiens</name>
    <name type="common">House mosquito</name>
    <dbReference type="NCBI Taxonomy" id="7175"/>
    <lineage>
        <taxon>Eukaryota</taxon>
        <taxon>Metazoa</taxon>
        <taxon>Ecdysozoa</taxon>
        <taxon>Arthropoda</taxon>
        <taxon>Hexapoda</taxon>
        <taxon>Insecta</taxon>
        <taxon>Pterygota</taxon>
        <taxon>Neoptera</taxon>
        <taxon>Endopterygota</taxon>
        <taxon>Diptera</taxon>
        <taxon>Nematocera</taxon>
        <taxon>Culicoidea</taxon>
        <taxon>Culicidae</taxon>
        <taxon>Culicinae</taxon>
        <taxon>Culicini</taxon>
        <taxon>Culex</taxon>
        <taxon>Culex</taxon>
    </lineage>
</organism>
<sequence>MQLSLRQSFSQVLENIVGWLRGLNGGGPTGAEGCSQLSTTHQLNDTFCTGICHGTSTQILHRLSTKLSKTLPERSPSLQEKFNSHDAIRLLLQSRRRPTPDHVISDRLLDGVCSPTGTCWKASGPFTTFFWLLRDTRRRRRRWSVPRVC</sequence>
<reference evidence="1" key="1">
    <citation type="submission" date="2021-05" db="EMBL/GenBank/DDBJ databases">
        <authorList>
            <person name="Alioto T."/>
            <person name="Alioto T."/>
            <person name="Gomez Garrido J."/>
        </authorList>
    </citation>
    <scope>NUCLEOTIDE SEQUENCE</scope>
</reference>
<protein>
    <submittedName>
        <fullName evidence="1">(northern house mosquito) hypothetical protein</fullName>
    </submittedName>
</protein>
<evidence type="ECO:0000313" key="1">
    <source>
        <dbReference type="EMBL" id="CAG6484625.1"/>
    </source>
</evidence>